<dbReference type="Proteomes" id="UP000644699">
    <property type="component" value="Unassembled WGS sequence"/>
</dbReference>
<feature type="region of interest" description="Disordered" evidence="1">
    <location>
        <begin position="1"/>
        <end position="24"/>
    </location>
</feature>
<accession>A0A916ZXS3</accession>
<protein>
    <submittedName>
        <fullName evidence="2">Uncharacterized protein</fullName>
    </submittedName>
</protein>
<evidence type="ECO:0000313" key="3">
    <source>
        <dbReference type="Proteomes" id="UP000644699"/>
    </source>
</evidence>
<sequence>MRGSKPGERRGGRAKGSQNKTTRQLKEAILQAAEEVGENDAGDGGLVGYLRRVAKEDVKAFAGLLGKVLPLQLSGADGGPVELITRIELVDADGDGEG</sequence>
<dbReference type="EMBL" id="BMIQ01000008">
    <property type="protein sequence ID" value="GGE18280.1"/>
    <property type="molecule type" value="Genomic_DNA"/>
</dbReference>
<name>A0A916ZXS3_9HYPH</name>
<dbReference type="RefSeq" id="WP_188911955.1">
    <property type="nucleotide sequence ID" value="NZ_BMIQ01000008.1"/>
</dbReference>
<evidence type="ECO:0000256" key="1">
    <source>
        <dbReference type="SAM" id="MobiDB-lite"/>
    </source>
</evidence>
<proteinExistence type="predicted"/>
<reference evidence="2" key="1">
    <citation type="journal article" date="2014" name="Int. J. Syst. Evol. Microbiol.">
        <title>Complete genome sequence of Corynebacterium casei LMG S-19264T (=DSM 44701T), isolated from a smear-ripened cheese.</title>
        <authorList>
            <consortium name="US DOE Joint Genome Institute (JGI-PGF)"/>
            <person name="Walter F."/>
            <person name="Albersmeier A."/>
            <person name="Kalinowski J."/>
            <person name="Ruckert C."/>
        </authorList>
    </citation>
    <scope>NUCLEOTIDE SEQUENCE</scope>
    <source>
        <strain evidence="2">CGMCC 1.15367</strain>
    </source>
</reference>
<gene>
    <name evidence="2" type="ORF">GCM10011390_41800</name>
</gene>
<comment type="caution">
    <text evidence="2">The sequence shown here is derived from an EMBL/GenBank/DDBJ whole genome shotgun (WGS) entry which is preliminary data.</text>
</comment>
<keyword evidence="3" id="KW-1185">Reference proteome</keyword>
<dbReference type="AlphaFoldDB" id="A0A916ZXS3"/>
<feature type="compositionally biased region" description="Basic and acidic residues" evidence="1">
    <location>
        <begin position="1"/>
        <end position="11"/>
    </location>
</feature>
<reference evidence="2" key="2">
    <citation type="submission" date="2020-09" db="EMBL/GenBank/DDBJ databases">
        <authorList>
            <person name="Sun Q."/>
            <person name="Zhou Y."/>
        </authorList>
    </citation>
    <scope>NUCLEOTIDE SEQUENCE</scope>
    <source>
        <strain evidence="2">CGMCC 1.15367</strain>
    </source>
</reference>
<evidence type="ECO:0000313" key="2">
    <source>
        <dbReference type="EMBL" id="GGE18280.1"/>
    </source>
</evidence>
<organism evidence="2 3">
    <name type="scientific">Aureimonas endophytica</name>
    <dbReference type="NCBI Taxonomy" id="2027858"/>
    <lineage>
        <taxon>Bacteria</taxon>
        <taxon>Pseudomonadati</taxon>
        <taxon>Pseudomonadota</taxon>
        <taxon>Alphaproteobacteria</taxon>
        <taxon>Hyphomicrobiales</taxon>
        <taxon>Aurantimonadaceae</taxon>
        <taxon>Aureimonas</taxon>
    </lineage>
</organism>